<comment type="domain">
    <text evidence="6">A pair of annexin repeats may form one binding site for calcium and phospholipid.</text>
</comment>
<dbReference type="GO" id="GO:0005634">
    <property type="term" value="C:nucleus"/>
    <property type="evidence" value="ECO:0007669"/>
    <property type="project" value="TreeGrafter"/>
</dbReference>
<dbReference type="PANTHER" id="PTHR10502">
    <property type="entry name" value="ANNEXIN"/>
    <property type="match status" value="1"/>
</dbReference>
<evidence type="ECO:0000256" key="1">
    <source>
        <dbReference type="ARBA" id="ARBA00007831"/>
    </source>
</evidence>
<feature type="region of interest" description="Disordered" evidence="7">
    <location>
        <begin position="166"/>
        <end position="193"/>
    </location>
</feature>
<dbReference type="PANTHER" id="PTHR10502:SF102">
    <property type="entry name" value="ANNEXIN B11"/>
    <property type="match status" value="1"/>
</dbReference>
<sequence>MAEVPLKPTLVAAAGFDATADALNLRDAMKGLGTDEDRIIDVLTHRSSLQRAEIAAKYKVAYEKDLEEAFASELHGDFERVCKYMVRPITTLLAEELHRAMHRPGTKEGVLVEILCSRSNKEIRLIAAEYHKLFNKSLESDIASDTSRDFEDLMLALVNAERDELHVKPPKPDPAHPAAVKPVPQPSAERAQNQAEQLYKAGEGRLGTSEKSFNMILATQSYEQLRLTFEAYEKISKKTFEQAIRSETHGDYQDALLAIGKT</sequence>
<evidence type="ECO:0000313" key="8">
    <source>
        <dbReference type="EMBL" id="KAF0306329.1"/>
    </source>
</evidence>
<dbReference type="Gene3D" id="1.10.220.10">
    <property type="entry name" value="Annexin"/>
    <property type="match status" value="3"/>
</dbReference>
<dbReference type="InterPro" id="IPR037104">
    <property type="entry name" value="Annexin_sf"/>
</dbReference>
<organism evidence="8 9">
    <name type="scientific">Amphibalanus amphitrite</name>
    <name type="common">Striped barnacle</name>
    <name type="synonym">Balanus amphitrite</name>
    <dbReference type="NCBI Taxonomy" id="1232801"/>
    <lineage>
        <taxon>Eukaryota</taxon>
        <taxon>Metazoa</taxon>
        <taxon>Ecdysozoa</taxon>
        <taxon>Arthropoda</taxon>
        <taxon>Crustacea</taxon>
        <taxon>Multicrustacea</taxon>
        <taxon>Cirripedia</taxon>
        <taxon>Thoracica</taxon>
        <taxon>Thoracicalcarea</taxon>
        <taxon>Balanomorpha</taxon>
        <taxon>Balanoidea</taxon>
        <taxon>Balanidae</taxon>
        <taxon>Amphibalaninae</taxon>
        <taxon>Amphibalanus</taxon>
    </lineage>
</organism>
<keyword evidence="2 6" id="KW-0677">Repeat</keyword>
<dbReference type="EMBL" id="VIIS01000674">
    <property type="protein sequence ID" value="KAF0306329.1"/>
    <property type="molecule type" value="Genomic_DNA"/>
</dbReference>
<gene>
    <name evidence="8" type="primary">AnxB11</name>
    <name evidence="8" type="ORF">FJT64_022125</name>
</gene>
<evidence type="ECO:0000256" key="6">
    <source>
        <dbReference type="RuleBase" id="RU003540"/>
    </source>
</evidence>
<accession>A0A6A4WM53</accession>
<dbReference type="InterPro" id="IPR018252">
    <property type="entry name" value="Annexin_repeat_CS"/>
</dbReference>
<dbReference type="FunFam" id="1.10.220.10:FF:000003">
    <property type="entry name" value="Annexin"/>
    <property type="match status" value="1"/>
</dbReference>
<evidence type="ECO:0000256" key="3">
    <source>
        <dbReference type="ARBA" id="ARBA00022837"/>
    </source>
</evidence>
<dbReference type="InterPro" id="IPR001464">
    <property type="entry name" value="Annexin"/>
</dbReference>
<dbReference type="OrthoDB" id="37886at2759"/>
<comment type="similarity">
    <text evidence="1 6">Belongs to the annexin family.</text>
</comment>
<dbReference type="AlphaFoldDB" id="A0A6A4WM53"/>
<evidence type="ECO:0000313" key="9">
    <source>
        <dbReference type="Proteomes" id="UP000440578"/>
    </source>
</evidence>
<proteinExistence type="inferred from homology"/>
<dbReference type="PROSITE" id="PS51897">
    <property type="entry name" value="ANNEXIN_2"/>
    <property type="match status" value="3"/>
</dbReference>
<comment type="caution">
    <text evidence="8">The sequence shown here is derived from an EMBL/GenBank/DDBJ whole genome shotgun (WGS) entry which is preliminary data.</text>
</comment>
<dbReference type="GO" id="GO:0005737">
    <property type="term" value="C:cytoplasm"/>
    <property type="evidence" value="ECO:0007669"/>
    <property type="project" value="TreeGrafter"/>
</dbReference>
<name>A0A6A4WM53_AMPAM</name>
<dbReference type="Pfam" id="PF00191">
    <property type="entry name" value="Annexin"/>
    <property type="match status" value="3"/>
</dbReference>
<evidence type="ECO:0000256" key="4">
    <source>
        <dbReference type="ARBA" id="ARBA00023216"/>
    </source>
</evidence>
<dbReference type="InterPro" id="IPR018502">
    <property type="entry name" value="Annexin_repeat"/>
</dbReference>
<dbReference type="SMART" id="SM00335">
    <property type="entry name" value="ANX"/>
    <property type="match status" value="3"/>
</dbReference>
<dbReference type="FunFam" id="1.10.220.10:FF:000002">
    <property type="entry name" value="Annexin"/>
    <property type="match status" value="1"/>
</dbReference>
<dbReference type="GO" id="GO:0001786">
    <property type="term" value="F:phosphatidylserine binding"/>
    <property type="evidence" value="ECO:0007669"/>
    <property type="project" value="TreeGrafter"/>
</dbReference>
<keyword evidence="9" id="KW-1185">Reference proteome</keyword>
<keyword evidence="3 6" id="KW-0106">Calcium</keyword>
<dbReference type="Proteomes" id="UP000440578">
    <property type="component" value="Unassembled WGS sequence"/>
</dbReference>
<dbReference type="PROSITE" id="PS00223">
    <property type="entry name" value="ANNEXIN_1"/>
    <property type="match status" value="1"/>
</dbReference>
<evidence type="ECO:0000256" key="7">
    <source>
        <dbReference type="SAM" id="MobiDB-lite"/>
    </source>
</evidence>
<dbReference type="GO" id="GO:0005886">
    <property type="term" value="C:plasma membrane"/>
    <property type="evidence" value="ECO:0007669"/>
    <property type="project" value="TreeGrafter"/>
</dbReference>
<evidence type="ECO:0000256" key="5">
    <source>
        <dbReference type="ARBA" id="ARBA00023302"/>
    </source>
</evidence>
<keyword evidence="5 6" id="KW-0111">Calcium/phospholipid-binding</keyword>
<reference evidence="8 9" key="1">
    <citation type="submission" date="2019-07" db="EMBL/GenBank/DDBJ databases">
        <title>Draft genome assembly of a fouling barnacle, Amphibalanus amphitrite (Darwin, 1854): The first reference genome for Thecostraca.</title>
        <authorList>
            <person name="Kim W."/>
        </authorList>
    </citation>
    <scope>NUCLEOTIDE SEQUENCE [LARGE SCALE GENOMIC DNA]</scope>
    <source>
        <strain evidence="8">SNU_AA5</strain>
        <tissue evidence="8">Soma without cirri and trophi</tissue>
    </source>
</reference>
<dbReference type="SUPFAM" id="SSF47874">
    <property type="entry name" value="Annexin"/>
    <property type="match status" value="1"/>
</dbReference>
<protein>
    <recommendedName>
        <fullName evidence="6">Annexin</fullName>
    </recommendedName>
</protein>
<dbReference type="GO" id="GO:0012506">
    <property type="term" value="C:vesicle membrane"/>
    <property type="evidence" value="ECO:0007669"/>
    <property type="project" value="TreeGrafter"/>
</dbReference>
<dbReference type="GO" id="GO:0005544">
    <property type="term" value="F:calcium-dependent phospholipid binding"/>
    <property type="evidence" value="ECO:0007669"/>
    <property type="project" value="UniProtKB-KW"/>
</dbReference>
<dbReference type="PRINTS" id="PR00196">
    <property type="entry name" value="ANNEXIN"/>
</dbReference>
<dbReference type="FunFam" id="1.10.220.10:FF:000005">
    <property type="entry name" value="Annexin"/>
    <property type="match status" value="1"/>
</dbReference>
<dbReference type="GO" id="GO:0005509">
    <property type="term" value="F:calcium ion binding"/>
    <property type="evidence" value="ECO:0007669"/>
    <property type="project" value="InterPro"/>
</dbReference>
<evidence type="ECO:0000256" key="2">
    <source>
        <dbReference type="ARBA" id="ARBA00022737"/>
    </source>
</evidence>
<keyword evidence="4 6" id="KW-0041">Annexin</keyword>